<dbReference type="InterPro" id="IPR012336">
    <property type="entry name" value="Thioredoxin-like_fold"/>
</dbReference>
<dbReference type="Gene3D" id="1.10.40.110">
    <property type="match status" value="1"/>
</dbReference>
<evidence type="ECO:0000313" key="4">
    <source>
        <dbReference type="Proteomes" id="UP000640426"/>
    </source>
</evidence>
<name>A0ABS0XJJ3_9SPHN</name>
<organism evidence="3 4">
    <name type="scientific">Sphingomonas mollis</name>
    <dbReference type="NCBI Taxonomy" id="2795726"/>
    <lineage>
        <taxon>Bacteria</taxon>
        <taxon>Pseudomonadati</taxon>
        <taxon>Pseudomonadota</taxon>
        <taxon>Alphaproteobacteria</taxon>
        <taxon>Sphingomonadales</taxon>
        <taxon>Sphingomonadaceae</taxon>
        <taxon>Sphingomonas</taxon>
    </lineage>
</organism>
<dbReference type="Proteomes" id="UP000640426">
    <property type="component" value="Unassembled WGS sequence"/>
</dbReference>
<evidence type="ECO:0000256" key="1">
    <source>
        <dbReference type="SAM" id="SignalP"/>
    </source>
</evidence>
<evidence type="ECO:0000313" key="3">
    <source>
        <dbReference type="EMBL" id="MBJ6120202.1"/>
    </source>
</evidence>
<proteinExistence type="predicted"/>
<protein>
    <submittedName>
        <fullName evidence="3">Thioredoxin domain-containing protein</fullName>
    </submittedName>
</protein>
<dbReference type="SUPFAM" id="SSF52833">
    <property type="entry name" value="Thioredoxin-like"/>
    <property type="match status" value="1"/>
</dbReference>
<keyword evidence="4" id="KW-1185">Reference proteome</keyword>
<comment type="caution">
    <text evidence="3">The sequence shown here is derived from an EMBL/GenBank/DDBJ whole genome shotgun (WGS) entry which is preliminary data.</text>
</comment>
<sequence length="222" mass="23165">MAALTGLLFLAPMLTAATPTRDWSATATMKPDGAYVIGNPAAHVKLMEWASYTCSHCAHFSNESAPVLKGQMIRSGSTSFEVRHLVRDPLDLGAAILARCAGPRGFAGAHAAVMAGQDAWLKKGAEYAQANADKLQAMPQPVAIRQLADAAGLTAIVKARGLSDPAIAACFADKAATDKLLALSATVPADLQGTPTFYLNGKLVPNVGWTQLEPQLRAAGAR</sequence>
<dbReference type="InterPro" id="IPR036249">
    <property type="entry name" value="Thioredoxin-like_sf"/>
</dbReference>
<feature type="domain" description="Thioredoxin-like fold" evidence="2">
    <location>
        <begin position="34"/>
        <end position="213"/>
    </location>
</feature>
<feature type="signal peptide" evidence="1">
    <location>
        <begin position="1"/>
        <end position="16"/>
    </location>
</feature>
<keyword evidence="1" id="KW-0732">Signal</keyword>
<accession>A0ABS0XJJ3</accession>
<dbReference type="Gene3D" id="3.40.30.10">
    <property type="entry name" value="Glutaredoxin"/>
    <property type="match status" value="1"/>
</dbReference>
<dbReference type="Pfam" id="PF13462">
    <property type="entry name" value="Thioredoxin_4"/>
    <property type="match status" value="1"/>
</dbReference>
<evidence type="ECO:0000259" key="2">
    <source>
        <dbReference type="Pfam" id="PF13462"/>
    </source>
</evidence>
<reference evidence="4" key="1">
    <citation type="submission" date="2020-12" db="EMBL/GenBank/DDBJ databases">
        <title>Hymenobacter sp.</title>
        <authorList>
            <person name="Kim M.K."/>
        </authorList>
    </citation>
    <scope>NUCLEOTIDE SEQUENCE [LARGE SCALE GENOMIC DNA]</scope>
    <source>
        <strain evidence="4">BT553</strain>
    </source>
</reference>
<gene>
    <name evidence="3" type="ORF">JAO74_00205</name>
</gene>
<dbReference type="EMBL" id="JAELXS010000001">
    <property type="protein sequence ID" value="MBJ6120202.1"/>
    <property type="molecule type" value="Genomic_DNA"/>
</dbReference>
<feature type="chain" id="PRO_5045244211" evidence="1">
    <location>
        <begin position="17"/>
        <end position="222"/>
    </location>
</feature>